<dbReference type="InterPro" id="IPR011577">
    <property type="entry name" value="Cyt_b561_bac/Ni-Hgenase"/>
</dbReference>
<keyword evidence="17" id="KW-1185">Reference proteome</keyword>
<evidence type="ECO:0000256" key="11">
    <source>
        <dbReference type="ARBA" id="ARBA00023004"/>
    </source>
</evidence>
<evidence type="ECO:0000256" key="3">
    <source>
        <dbReference type="ARBA" id="ARBA00010747"/>
    </source>
</evidence>
<evidence type="ECO:0000256" key="9">
    <source>
        <dbReference type="ARBA" id="ARBA00022982"/>
    </source>
</evidence>
<dbReference type="GO" id="GO:0009326">
    <property type="term" value="C:formate dehydrogenase complex"/>
    <property type="evidence" value="ECO:0007669"/>
    <property type="project" value="InterPro"/>
</dbReference>
<evidence type="ECO:0000256" key="13">
    <source>
        <dbReference type="SAM" id="Phobius"/>
    </source>
</evidence>
<feature type="domain" description="Cytochrome b561 bacterial/Ni-hydrogenase" evidence="15">
    <location>
        <begin position="125"/>
        <end position="301"/>
    </location>
</feature>
<keyword evidence="14" id="KW-0732">Signal</keyword>
<comment type="similarity">
    <text evidence="3">Belongs to the formate dehydrogenase gamma subunit family.</text>
</comment>
<evidence type="ECO:0000256" key="6">
    <source>
        <dbReference type="ARBA" id="ARBA00022617"/>
    </source>
</evidence>
<evidence type="ECO:0000313" key="17">
    <source>
        <dbReference type="Proteomes" id="UP000321523"/>
    </source>
</evidence>
<feature type="transmembrane region" description="Helical" evidence="13">
    <location>
        <begin position="90"/>
        <end position="112"/>
    </location>
</feature>
<keyword evidence="7 13" id="KW-0812">Transmembrane</keyword>
<keyword evidence="9" id="KW-0249">Electron transport</keyword>
<comment type="cofactor">
    <cofactor evidence="1">
        <name>heme</name>
        <dbReference type="ChEBI" id="CHEBI:30413"/>
    </cofactor>
</comment>
<evidence type="ECO:0000256" key="8">
    <source>
        <dbReference type="ARBA" id="ARBA00022723"/>
    </source>
</evidence>
<evidence type="ECO:0000256" key="10">
    <source>
        <dbReference type="ARBA" id="ARBA00022989"/>
    </source>
</evidence>
<proteinExistence type="inferred from homology"/>
<reference evidence="16 17" key="1">
    <citation type="submission" date="2019-07" db="EMBL/GenBank/DDBJ databases">
        <title>Whole genome shotgun sequence of Skermanella aerolata NBRC 106429.</title>
        <authorList>
            <person name="Hosoyama A."/>
            <person name="Uohara A."/>
            <person name="Ohji S."/>
            <person name="Ichikawa N."/>
        </authorList>
    </citation>
    <scope>NUCLEOTIDE SEQUENCE [LARGE SCALE GENOMIC DNA]</scope>
    <source>
        <strain evidence="16 17">NBRC 106429</strain>
    </source>
</reference>
<dbReference type="InterPro" id="IPR006471">
    <property type="entry name" value="Formate_DH_gsu"/>
</dbReference>
<dbReference type="NCBIfam" id="TIGR01583">
    <property type="entry name" value="formate-DH-gamm"/>
    <property type="match status" value="1"/>
</dbReference>
<feature type="transmembrane region" description="Helical" evidence="13">
    <location>
        <begin position="234"/>
        <end position="258"/>
    </location>
</feature>
<organism evidence="16 17">
    <name type="scientific">Skermanella aerolata</name>
    <dbReference type="NCBI Taxonomy" id="393310"/>
    <lineage>
        <taxon>Bacteria</taxon>
        <taxon>Pseudomonadati</taxon>
        <taxon>Pseudomonadota</taxon>
        <taxon>Alphaproteobacteria</taxon>
        <taxon>Rhodospirillales</taxon>
        <taxon>Azospirillaceae</taxon>
        <taxon>Skermanella</taxon>
    </lineage>
</organism>
<dbReference type="GO" id="GO:0009055">
    <property type="term" value="F:electron transfer activity"/>
    <property type="evidence" value="ECO:0007669"/>
    <property type="project" value="InterPro"/>
</dbReference>
<evidence type="ECO:0000256" key="2">
    <source>
        <dbReference type="ARBA" id="ARBA00004651"/>
    </source>
</evidence>
<feature type="chain" id="PRO_5021926317" evidence="14">
    <location>
        <begin position="28"/>
        <end position="342"/>
    </location>
</feature>
<dbReference type="PANTHER" id="PTHR30074:SF6">
    <property type="entry name" value="FORMATE DEHYDROGENASE GAMMA SUBUNIT"/>
    <property type="match status" value="1"/>
</dbReference>
<feature type="transmembrane region" description="Helical" evidence="13">
    <location>
        <begin position="270"/>
        <end position="289"/>
    </location>
</feature>
<keyword evidence="12 13" id="KW-0472">Membrane</keyword>
<gene>
    <name evidence="16" type="ORF">SAE02_51260</name>
</gene>
<evidence type="ECO:0000256" key="14">
    <source>
        <dbReference type="SAM" id="SignalP"/>
    </source>
</evidence>
<feature type="transmembrane region" description="Helical" evidence="13">
    <location>
        <begin position="132"/>
        <end position="156"/>
    </location>
</feature>
<feature type="signal peptide" evidence="14">
    <location>
        <begin position="1"/>
        <end position="27"/>
    </location>
</feature>
<dbReference type="Gene3D" id="1.20.950.20">
    <property type="entry name" value="Transmembrane di-heme cytochromes, Chain C"/>
    <property type="match status" value="1"/>
</dbReference>
<keyword evidence="10 13" id="KW-1133">Transmembrane helix</keyword>
<evidence type="ECO:0000259" key="15">
    <source>
        <dbReference type="Pfam" id="PF01292"/>
    </source>
</evidence>
<keyword evidence="4" id="KW-0813">Transport</keyword>
<evidence type="ECO:0000256" key="12">
    <source>
        <dbReference type="ARBA" id="ARBA00023136"/>
    </source>
</evidence>
<dbReference type="InterPro" id="IPR051817">
    <property type="entry name" value="FDH_cytochrome_b556_subunit"/>
</dbReference>
<protein>
    <submittedName>
        <fullName evidence="16">Formate dehydrogenase</fullName>
    </submittedName>
</protein>
<dbReference type="GO" id="GO:0022904">
    <property type="term" value="P:respiratory electron transport chain"/>
    <property type="evidence" value="ECO:0007669"/>
    <property type="project" value="InterPro"/>
</dbReference>
<dbReference type="GO" id="GO:0036397">
    <property type="term" value="F:formate dehydrogenase (quinone) activity"/>
    <property type="evidence" value="ECO:0007669"/>
    <property type="project" value="TreeGrafter"/>
</dbReference>
<sequence>MNLGRVVRLLSLTLALFLLMPAVASFAQTPVPPGPNTLTGPDVSNDQLLLQQLQGNLHGRVSIPDQKSAMLIQPEGQDWRALRDGTLKTVSAVVLLGMIAALVVFYVVRGKIRIDAGPSRRRIQRFNGMERFAHWITAASFLVLAVTGLNLVFGRWLLIPLLGPEAFATMTVYGKLAHNFLSFPFVLGIVLMLLIWVRHNIPNGSDIAWIKAAGGLFSKGKHPPAKKFNAGQKLIFWMVVAGGGVVAASGYVLLFPFAVTDIAGMQLAHLVHAILSVLLIAGIISHIYIGSIGMEGAFDAMGSGQVDVNWAREHHSLWLEEELRKGKAAGKPPTVGRQLPAE</sequence>
<evidence type="ECO:0000256" key="7">
    <source>
        <dbReference type="ARBA" id="ARBA00022692"/>
    </source>
</evidence>
<dbReference type="GO" id="GO:0015944">
    <property type="term" value="P:formate oxidation"/>
    <property type="evidence" value="ECO:0007669"/>
    <property type="project" value="UniProtKB-ARBA"/>
</dbReference>
<dbReference type="GO" id="GO:0009061">
    <property type="term" value="P:anaerobic respiration"/>
    <property type="evidence" value="ECO:0007669"/>
    <property type="project" value="TreeGrafter"/>
</dbReference>
<dbReference type="OrthoDB" id="9790598at2"/>
<name>A0A512DWW4_9PROT</name>
<keyword evidence="11" id="KW-0408">Iron</keyword>
<dbReference type="FunFam" id="1.20.950.20:FF:000002">
    <property type="entry name" value="Formate dehydrogenase cytochrome b556 subunit"/>
    <property type="match status" value="1"/>
</dbReference>
<evidence type="ECO:0000256" key="4">
    <source>
        <dbReference type="ARBA" id="ARBA00022448"/>
    </source>
</evidence>
<dbReference type="AlphaFoldDB" id="A0A512DWW4"/>
<dbReference type="GO" id="GO:0005886">
    <property type="term" value="C:plasma membrane"/>
    <property type="evidence" value="ECO:0007669"/>
    <property type="project" value="UniProtKB-SubCell"/>
</dbReference>
<accession>A0A512DWW4</accession>
<dbReference type="EMBL" id="BJYZ01000024">
    <property type="protein sequence ID" value="GEO40978.1"/>
    <property type="molecule type" value="Genomic_DNA"/>
</dbReference>
<dbReference type="Pfam" id="PF01292">
    <property type="entry name" value="Ni_hydr_CYTB"/>
    <property type="match status" value="1"/>
</dbReference>
<evidence type="ECO:0000256" key="5">
    <source>
        <dbReference type="ARBA" id="ARBA00022475"/>
    </source>
</evidence>
<dbReference type="SUPFAM" id="SSF81342">
    <property type="entry name" value="Transmembrane di-heme cytochromes"/>
    <property type="match status" value="1"/>
</dbReference>
<dbReference type="InterPro" id="IPR016174">
    <property type="entry name" value="Di-haem_cyt_TM"/>
</dbReference>
<comment type="subcellular location">
    <subcellularLocation>
        <location evidence="2">Cell membrane</location>
        <topology evidence="2">Multi-pass membrane protein</topology>
    </subcellularLocation>
</comment>
<feature type="transmembrane region" description="Helical" evidence="13">
    <location>
        <begin position="176"/>
        <end position="197"/>
    </location>
</feature>
<evidence type="ECO:0000313" key="16">
    <source>
        <dbReference type="EMBL" id="GEO40978.1"/>
    </source>
</evidence>
<keyword evidence="6" id="KW-0349">Heme</keyword>
<dbReference type="PANTHER" id="PTHR30074">
    <property type="entry name" value="FORMATE DEHYDROGENASE, NITRATE-INDUCIBLE, CYTOCHROME B556 FDN SUBUNIT"/>
    <property type="match status" value="1"/>
</dbReference>
<dbReference type="GO" id="GO:0046872">
    <property type="term" value="F:metal ion binding"/>
    <property type="evidence" value="ECO:0007669"/>
    <property type="project" value="UniProtKB-KW"/>
</dbReference>
<keyword evidence="8" id="KW-0479">Metal-binding</keyword>
<keyword evidence="5" id="KW-1003">Cell membrane</keyword>
<evidence type="ECO:0000256" key="1">
    <source>
        <dbReference type="ARBA" id="ARBA00001971"/>
    </source>
</evidence>
<dbReference type="GO" id="GO:0008863">
    <property type="term" value="F:formate dehydrogenase (NAD+) activity"/>
    <property type="evidence" value="ECO:0007669"/>
    <property type="project" value="InterPro"/>
</dbReference>
<comment type="caution">
    <text evidence="16">The sequence shown here is derived from an EMBL/GenBank/DDBJ whole genome shotgun (WGS) entry which is preliminary data.</text>
</comment>
<dbReference type="Proteomes" id="UP000321523">
    <property type="component" value="Unassembled WGS sequence"/>
</dbReference>